<comment type="caution">
    <text evidence="1">The sequence shown here is derived from an EMBL/GenBank/DDBJ whole genome shotgun (WGS) entry which is preliminary data.</text>
</comment>
<gene>
    <name evidence="1" type="ORF">Afil01_30610</name>
</gene>
<dbReference type="EMBL" id="BSTX01000002">
    <property type="protein sequence ID" value="GLZ78254.1"/>
    <property type="molecule type" value="Genomic_DNA"/>
</dbReference>
<protein>
    <submittedName>
        <fullName evidence="1">Uncharacterized protein</fullName>
    </submittedName>
</protein>
<proteinExistence type="predicted"/>
<name>A0A9W6SJL8_9ACTN</name>
<dbReference type="AlphaFoldDB" id="A0A9W6SJL8"/>
<reference evidence="1" key="1">
    <citation type="submission" date="2023-03" db="EMBL/GenBank/DDBJ databases">
        <title>Actinorhabdospora filicis NBRC 111898.</title>
        <authorList>
            <person name="Ichikawa N."/>
            <person name="Sato H."/>
            <person name="Tonouchi N."/>
        </authorList>
    </citation>
    <scope>NUCLEOTIDE SEQUENCE</scope>
    <source>
        <strain evidence="1">NBRC 111898</strain>
    </source>
</reference>
<keyword evidence="2" id="KW-1185">Reference proteome</keyword>
<dbReference type="RefSeq" id="WP_285663417.1">
    <property type="nucleotide sequence ID" value="NZ_BSTX01000002.1"/>
</dbReference>
<sequence>MPTPVRPHLAAVLARTSHVLIGFDSIATAVRTEGTGTRLYDLMFERGERFSPVAWMLASDDDWYAIAVQRDHGRDAFAMYAEAEREATSTATPKPHVPEFLAACRESGRAVLVAGNHDQQVVRAFLKRHGLARLVDHILCRQALLPPTVTDLAPSAGCLPGNLTAIADSTYSLWQADMADMQRIGIEGGIDSRKHLAGIGELYLTNTGNTRGDAVSQRWPVARRGLAFGRLDRDPARPERPAPVVRDLGRLAEAILAVPPETPGRRKRWWR</sequence>
<dbReference type="Gene3D" id="1.10.150.240">
    <property type="entry name" value="Putative phosphatase, domain 2"/>
    <property type="match status" value="1"/>
</dbReference>
<evidence type="ECO:0000313" key="1">
    <source>
        <dbReference type="EMBL" id="GLZ78254.1"/>
    </source>
</evidence>
<dbReference type="InterPro" id="IPR023214">
    <property type="entry name" value="HAD_sf"/>
</dbReference>
<dbReference type="SUPFAM" id="SSF56784">
    <property type="entry name" value="HAD-like"/>
    <property type="match status" value="1"/>
</dbReference>
<organism evidence="1 2">
    <name type="scientific">Actinorhabdospora filicis</name>
    <dbReference type="NCBI Taxonomy" id="1785913"/>
    <lineage>
        <taxon>Bacteria</taxon>
        <taxon>Bacillati</taxon>
        <taxon>Actinomycetota</taxon>
        <taxon>Actinomycetes</taxon>
        <taxon>Micromonosporales</taxon>
        <taxon>Micromonosporaceae</taxon>
        <taxon>Actinorhabdospora</taxon>
    </lineage>
</organism>
<dbReference type="InterPro" id="IPR023198">
    <property type="entry name" value="PGP-like_dom2"/>
</dbReference>
<accession>A0A9W6SJL8</accession>
<dbReference type="Proteomes" id="UP001165079">
    <property type="component" value="Unassembled WGS sequence"/>
</dbReference>
<dbReference type="InterPro" id="IPR036412">
    <property type="entry name" value="HAD-like_sf"/>
</dbReference>
<dbReference type="Gene3D" id="3.40.50.1000">
    <property type="entry name" value="HAD superfamily/HAD-like"/>
    <property type="match status" value="1"/>
</dbReference>
<evidence type="ECO:0000313" key="2">
    <source>
        <dbReference type="Proteomes" id="UP001165079"/>
    </source>
</evidence>